<dbReference type="CDD" id="cd04784">
    <property type="entry name" value="HTH_CadR-PbrR"/>
    <property type="match status" value="1"/>
</dbReference>
<dbReference type="PANTHER" id="PTHR30204">
    <property type="entry name" value="REDOX-CYCLING DRUG-SENSING TRANSCRIPTIONAL ACTIVATOR SOXR"/>
    <property type="match status" value="1"/>
</dbReference>
<dbReference type="PRINTS" id="PR00040">
    <property type="entry name" value="HTHMERR"/>
</dbReference>
<feature type="domain" description="HTH merR-type" evidence="4">
    <location>
        <begin position="1"/>
        <end position="69"/>
    </location>
</feature>
<dbReference type="PANTHER" id="PTHR30204:SF92">
    <property type="entry name" value="HTH-TYPE TRANSCRIPTIONAL REGULATOR ZNTR"/>
    <property type="match status" value="1"/>
</dbReference>
<accession>A0ABT2PP54</accession>
<dbReference type="SUPFAM" id="SSF46955">
    <property type="entry name" value="Putative DNA-binding domain"/>
    <property type="match status" value="1"/>
</dbReference>
<keyword evidence="3" id="KW-0804">Transcription</keyword>
<reference evidence="5 6" key="1">
    <citation type="submission" date="2022-09" db="EMBL/GenBank/DDBJ databases">
        <title>Draft genome of isolate Be4.</title>
        <authorList>
            <person name="Sanchez-Castro I."/>
            <person name="Martinez-Rodriguez P."/>
            <person name="Descostes M."/>
            <person name="Merroun M."/>
        </authorList>
    </citation>
    <scope>NUCLEOTIDE SEQUENCE [LARGE SCALE GENOMIC DNA]</scope>
    <source>
        <strain evidence="5 6">Be4</strain>
    </source>
</reference>
<evidence type="ECO:0000259" key="4">
    <source>
        <dbReference type="PROSITE" id="PS50937"/>
    </source>
</evidence>
<dbReference type="PROSITE" id="PS50937">
    <property type="entry name" value="HTH_MERR_2"/>
    <property type="match status" value="1"/>
</dbReference>
<sequence length="147" mass="16533">MKIGELAARAGCQVQTIRFYESEGLMQPPERGANNYRNYDEAHEKRLRFILRCRSLDMAHSEIRILLNLQDDPGRPCDEVNALLEEHVRHVQVRISELTLLKRQIQEIRSACAGGGCIGDCGALESLQQTTGENPSASRRHIKGVHA</sequence>
<evidence type="ECO:0000313" key="5">
    <source>
        <dbReference type="EMBL" id="MCT9812060.1"/>
    </source>
</evidence>
<comment type="caution">
    <text evidence="5">The sequence shown here is derived from an EMBL/GenBank/DDBJ whole genome shotgun (WGS) entry which is preliminary data.</text>
</comment>
<name>A0ABT2PP54_9BURK</name>
<dbReference type="InterPro" id="IPR047057">
    <property type="entry name" value="MerR_fam"/>
</dbReference>
<proteinExistence type="predicted"/>
<dbReference type="Proteomes" id="UP001525968">
    <property type="component" value="Unassembled WGS sequence"/>
</dbReference>
<dbReference type="InterPro" id="IPR015358">
    <property type="entry name" value="Tscrpt_reg_MerR_DNA-bd"/>
</dbReference>
<evidence type="ECO:0000313" key="6">
    <source>
        <dbReference type="Proteomes" id="UP001525968"/>
    </source>
</evidence>
<dbReference type="InterPro" id="IPR011791">
    <property type="entry name" value="CadR-PbrR"/>
</dbReference>
<dbReference type="RefSeq" id="WP_261501300.1">
    <property type="nucleotide sequence ID" value="NZ_JAODYH010000007.1"/>
</dbReference>
<dbReference type="Gene3D" id="1.10.1660.10">
    <property type="match status" value="1"/>
</dbReference>
<keyword evidence="6" id="KW-1185">Reference proteome</keyword>
<dbReference type="SMART" id="SM00422">
    <property type="entry name" value="HTH_MERR"/>
    <property type="match status" value="1"/>
</dbReference>
<keyword evidence="2" id="KW-0238">DNA-binding</keyword>
<gene>
    <name evidence="5" type="primary">cadR</name>
    <name evidence="5" type="ORF">N0K08_15550</name>
</gene>
<organism evidence="5 6">
    <name type="scientific">Acidovorax bellezanensis</name>
    <dbReference type="NCBI Taxonomy" id="2976702"/>
    <lineage>
        <taxon>Bacteria</taxon>
        <taxon>Pseudomonadati</taxon>
        <taxon>Pseudomonadota</taxon>
        <taxon>Betaproteobacteria</taxon>
        <taxon>Burkholderiales</taxon>
        <taxon>Comamonadaceae</taxon>
        <taxon>Acidovorax</taxon>
    </lineage>
</organism>
<dbReference type="InterPro" id="IPR000551">
    <property type="entry name" value="MerR-type_HTH_dom"/>
</dbReference>
<dbReference type="EMBL" id="JAODYH010000007">
    <property type="protein sequence ID" value="MCT9812060.1"/>
    <property type="molecule type" value="Genomic_DNA"/>
</dbReference>
<evidence type="ECO:0000256" key="1">
    <source>
        <dbReference type="ARBA" id="ARBA00023015"/>
    </source>
</evidence>
<evidence type="ECO:0000256" key="3">
    <source>
        <dbReference type="ARBA" id="ARBA00023163"/>
    </source>
</evidence>
<evidence type="ECO:0000256" key="2">
    <source>
        <dbReference type="ARBA" id="ARBA00023125"/>
    </source>
</evidence>
<dbReference type="NCBIfam" id="TIGR02047">
    <property type="entry name" value="CadR-PbrR"/>
    <property type="match status" value="1"/>
</dbReference>
<protein>
    <submittedName>
        <fullName evidence="5">Cd(II)/Pb(II)-responsive transcriptional regulator</fullName>
    </submittedName>
</protein>
<dbReference type="InterPro" id="IPR009061">
    <property type="entry name" value="DNA-bd_dom_put_sf"/>
</dbReference>
<keyword evidence="1" id="KW-0805">Transcription regulation</keyword>
<dbReference type="Pfam" id="PF00376">
    <property type="entry name" value="MerR"/>
    <property type="match status" value="1"/>
</dbReference>
<dbReference type="Pfam" id="PF09278">
    <property type="entry name" value="MerR-DNA-bind"/>
    <property type="match status" value="1"/>
</dbReference>